<sequence length="858" mass="98051">MRNTVTKIGLFILSGIVISACNSVKRVPDSKKLLTKNEIYVNEKRDKSEALTNLLYQKPNGKLLGYPLRLNMYNLANLKHDSTYQAKFTGNPNKYRRMSKILSAKQVNRLGQSFWYAGIHNFLRDTGEPPVIIDTTSTQKSANRLTAWHVNNGYFNAKTRFEVDSVKAKKAKIRYLVETGKAFFLDTVRTTIQTPALDSMYKARASASFLKPGKQYRTADFDAERGRITTHFRNNGAYHFQQNYINFDVDTLNGGQRANVNLKINDYTYREGDSTHTEHFRIFKISEVNIFTDYDPKLGKAEATQDTTKTVYRNFNLISRNKLKYRPRAITDAVFINKDNLFADFRTTLTTRYLSNLRIFNYPTIQYEIDKRDPLSKSLIANVYLTPRDKYSFGYSLDFTHSNIQDFGISGTTSFTIRNIFNGAETFDIAARGNIGSSRDLANPDDTFFNVIEYGIDMKINFPRIFMFFNTEKIIPKSMIPSTTISMGFAKQQNIGLDKENFTGAMTYTWTPKRNHSARFDLFNIQYVKNLNTANYFNVYESSYRTLSALADVYNADDSYFIPGTSNPRQLIIDSGTNAFINDAVGANPTLPMDAGDRRTVNSINERRRRLSENNLIFASSFTFSRTTKADINDEGFYAFKTKVESAGNFLSLLSSVSNEPKNQNNRNTIFELEYSQYIKGELEYIKHWDLRRKKVLALRSFVGIAIPYGNADNIPFSRSYFAGGSNDNRAWQSYSLGPGRLPAFNDFNEANLKIAASAEFRFNVFGKLNGALFADAGNIWNVLDNIEDERAVFTGLKSLEDTALGTGFGLRYDFNFFVVRLDFGFKTYNPAEEEGKKWFRNYNFGHSVVNIGINYPF</sequence>
<keyword evidence="8" id="KW-1185">Reference proteome</keyword>
<evidence type="ECO:0000256" key="2">
    <source>
        <dbReference type="ARBA" id="ARBA00022692"/>
    </source>
</evidence>
<keyword evidence="4" id="KW-0472">Membrane</keyword>
<comment type="subcellular location">
    <subcellularLocation>
        <location evidence="1">Membrane</location>
    </subcellularLocation>
</comment>
<name>A0A1G5GKH1_9FLAO</name>
<dbReference type="InterPro" id="IPR039910">
    <property type="entry name" value="D15-like"/>
</dbReference>
<organism evidence="7 8">
    <name type="scientific">Flavobacterium caeni</name>
    <dbReference type="NCBI Taxonomy" id="490189"/>
    <lineage>
        <taxon>Bacteria</taxon>
        <taxon>Pseudomonadati</taxon>
        <taxon>Bacteroidota</taxon>
        <taxon>Flavobacteriia</taxon>
        <taxon>Flavobacteriales</taxon>
        <taxon>Flavobacteriaceae</taxon>
        <taxon>Flavobacterium</taxon>
    </lineage>
</organism>
<protein>
    <submittedName>
        <fullName evidence="7">Surface antigen</fullName>
    </submittedName>
</protein>
<dbReference type="Gene3D" id="2.40.160.50">
    <property type="entry name" value="membrane protein fhac: a member of the omp85/tpsb transporter family"/>
    <property type="match status" value="1"/>
</dbReference>
<feature type="domain" description="Bacterial surface antigen (D15)" evidence="6">
    <location>
        <begin position="498"/>
        <end position="836"/>
    </location>
</feature>
<dbReference type="Proteomes" id="UP000199354">
    <property type="component" value="Unassembled WGS sequence"/>
</dbReference>
<evidence type="ECO:0000313" key="8">
    <source>
        <dbReference type="Proteomes" id="UP000199354"/>
    </source>
</evidence>
<keyword evidence="3" id="KW-0732">Signal</keyword>
<keyword evidence="5" id="KW-0998">Cell outer membrane</keyword>
<proteinExistence type="predicted"/>
<dbReference type="PROSITE" id="PS51257">
    <property type="entry name" value="PROKAR_LIPOPROTEIN"/>
    <property type="match status" value="1"/>
</dbReference>
<reference evidence="7 8" key="1">
    <citation type="submission" date="2016-10" db="EMBL/GenBank/DDBJ databases">
        <authorList>
            <person name="de Groot N.N."/>
        </authorList>
    </citation>
    <scope>NUCLEOTIDE SEQUENCE [LARGE SCALE GENOMIC DNA]</scope>
    <source>
        <strain evidence="7 8">CGMCC 1.7031</strain>
    </source>
</reference>
<evidence type="ECO:0000256" key="4">
    <source>
        <dbReference type="ARBA" id="ARBA00023136"/>
    </source>
</evidence>
<evidence type="ECO:0000256" key="5">
    <source>
        <dbReference type="ARBA" id="ARBA00023237"/>
    </source>
</evidence>
<evidence type="ECO:0000313" key="7">
    <source>
        <dbReference type="EMBL" id="SCY52086.1"/>
    </source>
</evidence>
<dbReference type="AlphaFoldDB" id="A0A1G5GKH1"/>
<evidence type="ECO:0000256" key="1">
    <source>
        <dbReference type="ARBA" id="ARBA00004370"/>
    </source>
</evidence>
<dbReference type="InterPro" id="IPR000184">
    <property type="entry name" value="Bac_surfAg_D15"/>
</dbReference>
<accession>A0A1G5GKH1</accession>
<dbReference type="EMBL" id="FMVF01000006">
    <property type="protein sequence ID" value="SCY52086.1"/>
    <property type="molecule type" value="Genomic_DNA"/>
</dbReference>
<dbReference type="GO" id="GO:0019867">
    <property type="term" value="C:outer membrane"/>
    <property type="evidence" value="ECO:0007669"/>
    <property type="project" value="InterPro"/>
</dbReference>
<evidence type="ECO:0000256" key="3">
    <source>
        <dbReference type="ARBA" id="ARBA00022729"/>
    </source>
</evidence>
<keyword evidence="2" id="KW-0812">Transmembrane</keyword>
<dbReference type="PANTHER" id="PTHR12815:SF47">
    <property type="entry name" value="TRANSLOCATION AND ASSEMBLY MODULE SUBUNIT TAMA"/>
    <property type="match status" value="1"/>
</dbReference>
<gene>
    <name evidence="7" type="ORF">SAMN02927903_01619</name>
</gene>
<dbReference type="PANTHER" id="PTHR12815">
    <property type="entry name" value="SORTING AND ASSEMBLY MACHINERY SAMM50 PROTEIN FAMILY MEMBER"/>
    <property type="match status" value="1"/>
</dbReference>
<dbReference type="STRING" id="490189.SAMN02927903_01619"/>
<dbReference type="Pfam" id="PF01103">
    <property type="entry name" value="Omp85"/>
    <property type="match status" value="1"/>
</dbReference>
<dbReference type="OrthoDB" id="9814535at2"/>
<evidence type="ECO:0000259" key="6">
    <source>
        <dbReference type="Pfam" id="PF01103"/>
    </source>
</evidence>